<accession>A0ACC1B8Z4</accession>
<keyword evidence="2" id="KW-1185">Reference proteome</keyword>
<dbReference type="Proteomes" id="UP001164250">
    <property type="component" value="Chromosome 6"/>
</dbReference>
<protein>
    <submittedName>
        <fullName evidence="1">Uncharacterized protein</fullName>
    </submittedName>
</protein>
<proteinExistence type="predicted"/>
<comment type="caution">
    <text evidence="1">The sequence shown here is derived from an EMBL/GenBank/DDBJ whole genome shotgun (WGS) entry which is preliminary data.</text>
</comment>
<organism evidence="1 2">
    <name type="scientific">Pistacia atlantica</name>
    <dbReference type="NCBI Taxonomy" id="434234"/>
    <lineage>
        <taxon>Eukaryota</taxon>
        <taxon>Viridiplantae</taxon>
        <taxon>Streptophyta</taxon>
        <taxon>Embryophyta</taxon>
        <taxon>Tracheophyta</taxon>
        <taxon>Spermatophyta</taxon>
        <taxon>Magnoliopsida</taxon>
        <taxon>eudicotyledons</taxon>
        <taxon>Gunneridae</taxon>
        <taxon>Pentapetalae</taxon>
        <taxon>rosids</taxon>
        <taxon>malvids</taxon>
        <taxon>Sapindales</taxon>
        <taxon>Anacardiaceae</taxon>
        <taxon>Pistacia</taxon>
    </lineage>
</organism>
<reference evidence="2" key="1">
    <citation type="journal article" date="2023" name="G3 (Bethesda)">
        <title>Genome assembly and association tests identify interacting loci associated with vigor, precocity, and sex in interspecific pistachio rootstocks.</title>
        <authorList>
            <person name="Palmer W."/>
            <person name="Jacygrad E."/>
            <person name="Sagayaradj S."/>
            <person name="Cavanaugh K."/>
            <person name="Han R."/>
            <person name="Bertier L."/>
            <person name="Beede B."/>
            <person name="Kafkas S."/>
            <person name="Golino D."/>
            <person name="Preece J."/>
            <person name="Michelmore R."/>
        </authorList>
    </citation>
    <scope>NUCLEOTIDE SEQUENCE [LARGE SCALE GENOMIC DNA]</scope>
</reference>
<name>A0ACC1B8Z4_9ROSI</name>
<sequence length="116" mass="13327">MQFFVDLRYLLPPLMNLIILALLKSHLQSCLPPPLFWVVYFVIIISFPWHGMLWNLLKYIFKWFVISLQSCSTLVITCSTLQQEATPAPGIAVEFVDTEGNPMQNLASREHDAMTL</sequence>
<evidence type="ECO:0000313" key="1">
    <source>
        <dbReference type="EMBL" id="KAJ0095424.1"/>
    </source>
</evidence>
<gene>
    <name evidence="1" type="ORF">Patl1_15531</name>
</gene>
<dbReference type="EMBL" id="CM047902">
    <property type="protein sequence ID" value="KAJ0095424.1"/>
    <property type="molecule type" value="Genomic_DNA"/>
</dbReference>
<evidence type="ECO:0000313" key="2">
    <source>
        <dbReference type="Proteomes" id="UP001164250"/>
    </source>
</evidence>